<dbReference type="Proteomes" id="UP000315003">
    <property type="component" value="Chromosome"/>
</dbReference>
<feature type="transmembrane region" description="Helical" evidence="1">
    <location>
        <begin position="143"/>
        <end position="163"/>
    </location>
</feature>
<reference evidence="2 3" key="1">
    <citation type="submission" date="2019-02" db="EMBL/GenBank/DDBJ databases">
        <title>Deep-cultivation of Planctomycetes and their phenomic and genomic characterization uncovers novel biology.</title>
        <authorList>
            <person name="Wiegand S."/>
            <person name="Jogler M."/>
            <person name="Boedeker C."/>
            <person name="Pinto D."/>
            <person name="Vollmers J."/>
            <person name="Rivas-Marin E."/>
            <person name="Kohn T."/>
            <person name="Peeters S.H."/>
            <person name="Heuer A."/>
            <person name="Rast P."/>
            <person name="Oberbeckmann S."/>
            <person name="Bunk B."/>
            <person name="Jeske O."/>
            <person name="Meyerdierks A."/>
            <person name="Storesund J.E."/>
            <person name="Kallscheuer N."/>
            <person name="Luecker S."/>
            <person name="Lage O.M."/>
            <person name="Pohl T."/>
            <person name="Merkel B.J."/>
            <person name="Hornburger P."/>
            <person name="Mueller R.-W."/>
            <person name="Bruemmer F."/>
            <person name="Labrenz M."/>
            <person name="Spormann A.M."/>
            <person name="Op den Camp H."/>
            <person name="Overmann J."/>
            <person name="Amann R."/>
            <person name="Jetten M.S.M."/>
            <person name="Mascher T."/>
            <person name="Medema M.H."/>
            <person name="Devos D.P."/>
            <person name="Kaster A.-K."/>
            <person name="Ovreas L."/>
            <person name="Rohde M."/>
            <person name="Galperin M.Y."/>
            <person name="Jogler C."/>
        </authorList>
    </citation>
    <scope>NUCLEOTIDE SEQUENCE [LARGE SCALE GENOMIC DNA]</scope>
    <source>
        <strain evidence="2 3">SV_7m_r</strain>
    </source>
</reference>
<dbReference type="EMBL" id="CP036272">
    <property type="protein sequence ID" value="QDT61857.1"/>
    <property type="molecule type" value="Genomic_DNA"/>
</dbReference>
<evidence type="ECO:0000313" key="3">
    <source>
        <dbReference type="Proteomes" id="UP000315003"/>
    </source>
</evidence>
<gene>
    <name evidence="2" type="ORF">SV7mr_43980</name>
</gene>
<dbReference type="OrthoDB" id="5524691at2"/>
<feature type="transmembrane region" description="Helical" evidence="1">
    <location>
        <begin position="309"/>
        <end position="330"/>
    </location>
</feature>
<feature type="transmembrane region" description="Helical" evidence="1">
    <location>
        <begin position="436"/>
        <end position="456"/>
    </location>
</feature>
<sequence length="542" mass="59542">MSTIELSSDSDDQILPELRHPYLQKFDRWCDSVGDRINPILVKETRQALQSRQFLLTFSLILLAAVGWTIGGSLSLMPNIYYQPSAPRMMLGFYLVLALPMILVVPVAAFRSMESEMEDGTMELLSISVLSPWQIVLGKLGSALLQMMLYLLILFPCMAYAYTLRGVEMSLVMGLISSLFLGALQLTVLGIFLATVARSRALRTLNLLALVATVFGSAWGFSLAAFELLFYGFNTSAEEIAFIAYTSIGGVVVISILLLTVAAALLKPESENRSTSIRLALLVMTGFVLSAMVIGVYNFTSDLDVPMVSYVSGTLFLTVLWTIASSMIVAEGNHMTARIRRELPSSFAGRLCLTWLTPGPTSGLVFVTSVIWLLAGIHYLGLSWIEENVRGLSMGGSASWMIARISLLVPSYIICGLVLSRGLMHLIRLSHNPRPIFGIAMLAIVAIFSSLIPYSMQLHFNEYRQINYDATWQKSNWIFTMMYADNERLVTSDVILSITAAAVSGTIIAWAAAARLTRPGKIATPENVLKAQKLRAQDLVVA</sequence>
<protein>
    <recommendedName>
        <fullName evidence="4">ABC-2 family transporter protein</fullName>
    </recommendedName>
</protein>
<feature type="transmembrane region" description="Helical" evidence="1">
    <location>
        <begin position="169"/>
        <end position="195"/>
    </location>
</feature>
<evidence type="ECO:0000256" key="1">
    <source>
        <dbReference type="SAM" id="Phobius"/>
    </source>
</evidence>
<organism evidence="2 3">
    <name type="scientific">Stieleria bergensis</name>
    <dbReference type="NCBI Taxonomy" id="2528025"/>
    <lineage>
        <taxon>Bacteria</taxon>
        <taxon>Pseudomonadati</taxon>
        <taxon>Planctomycetota</taxon>
        <taxon>Planctomycetia</taxon>
        <taxon>Pirellulales</taxon>
        <taxon>Pirellulaceae</taxon>
        <taxon>Stieleria</taxon>
    </lineage>
</organism>
<name>A0A517T0F5_9BACT</name>
<dbReference type="RefSeq" id="WP_145276209.1">
    <property type="nucleotide sequence ID" value="NZ_CP036272.1"/>
</dbReference>
<feature type="transmembrane region" description="Helical" evidence="1">
    <location>
        <begin position="351"/>
        <end position="381"/>
    </location>
</feature>
<feature type="transmembrane region" description="Helical" evidence="1">
    <location>
        <begin position="91"/>
        <end position="110"/>
    </location>
</feature>
<feature type="transmembrane region" description="Helical" evidence="1">
    <location>
        <begin position="401"/>
        <end position="424"/>
    </location>
</feature>
<evidence type="ECO:0000313" key="2">
    <source>
        <dbReference type="EMBL" id="QDT61857.1"/>
    </source>
</evidence>
<accession>A0A517T0F5</accession>
<evidence type="ECO:0008006" key="4">
    <source>
        <dbReference type="Google" id="ProtNLM"/>
    </source>
</evidence>
<dbReference type="AlphaFoldDB" id="A0A517T0F5"/>
<keyword evidence="3" id="KW-1185">Reference proteome</keyword>
<feature type="transmembrane region" description="Helical" evidence="1">
    <location>
        <begin position="242"/>
        <end position="266"/>
    </location>
</feature>
<keyword evidence="1" id="KW-0472">Membrane</keyword>
<feature type="transmembrane region" description="Helical" evidence="1">
    <location>
        <begin position="278"/>
        <end position="297"/>
    </location>
</feature>
<feature type="transmembrane region" description="Helical" evidence="1">
    <location>
        <begin position="54"/>
        <end position="71"/>
    </location>
</feature>
<feature type="transmembrane region" description="Helical" evidence="1">
    <location>
        <begin position="494"/>
        <end position="513"/>
    </location>
</feature>
<feature type="transmembrane region" description="Helical" evidence="1">
    <location>
        <begin position="207"/>
        <end position="230"/>
    </location>
</feature>
<keyword evidence="1" id="KW-0812">Transmembrane</keyword>
<keyword evidence="1" id="KW-1133">Transmembrane helix</keyword>
<proteinExistence type="predicted"/>